<organism evidence="1 2">
    <name type="scientific">Bursaphelenchus okinawaensis</name>
    <dbReference type="NCBI Taxonomy" id="465554"/>
    <lineage>
        <taxon>Eukaryota</taxon>
        <taxon>Metazoa</taxon>
        <taxon>Ecdysozoa</taxon>
        <taxon>Nematoda</taxon>
        <taxon>Chromadorea</taxon>
        <taxon>Rhabditida</taxon>
        <taxon>Tylenchina</taxon>
        <taxon>Tylenchomorpha</taxon>
        <taxon>Aphelenchoidea</taxon>
        <taxon>Aphelenchoididae</taxon>
        <taxon>Bursaphelenchus</taxon>
    </lineage>
</organism>
<dbReference type="Proteomes" id="UP000783686">
    <property type="component" value="Unassembled WGS sequence"/>
</dbReference>
<accession>A0A811KVC8</accession>
<evidence type="ECO:0000313" key="1">
    <source>
        <dbReference type="EMBL" id="CAD5219402.1"/>
    </source>
</evidence>
<proteinExistence type="predicted"/>
<dbReference type="EMBL" id="CAJFCW020000004">
    <property type="protein sequence ID" value="CAG9112490.1"/>
    <property type="molecule type" value="Genomic_DNA"/>
</dbReference>
<gene>
    <name evidence="1" type="ORF">BOKJ2_LOCUS8426</name>
</gene>
<protein>
    <submittedName>
        <fullName evidence="1">Uncharacterized protein</fullName>
    </submittedName>
</protein>
<keyword evidence="2" id="KW-1185">Reference proteome</keyword>
<comment type="caution">
    <text evidence="1">The sequence shown here is derived from an EMBL/GenBank/DDBJ whole genome shotgun (WGS) entry which is preliminary data.</text>
</comment>
<dbReference type="AlphaFoldDB" id="A0A811KVC8"/>
<dbReference type="Proteomes" id="UP000614601">
    <property type="component" value="Unassembled WGS sequence"/>
</dbReference>
<sequence>MKYVIYMEDVCNFAMISKYFYRLTNTDFKSLCYKNVVYRLDNETWASAFSLTNYRTLDIKLNSMRGISFSDRTSFCSHTGTLAIILKLKQVLVTNIDFGRKVFRIINLAKVKGPLVNIHLMNKATQLLLDTKVSYVVYDLVQEKIVKTYSALRHERYNAFTLYYNSGILVDLCNQKDYKLELGQQMCSISCRPILNTETQGYRKYVGYWKKLNELVLIDNSTGQRTVICTIDSLSTICILDRLDQVVEIRLCDTNLRHQN</sequence>
<reference evidence="1" key="1">
    <citation type="submission" date="2020-09" db="EMBL/GenBank/DDBJ databases">
        <authorList>
            <person name="Kikuchi T."/>
        </authorList>
    </citation>
    <scope>NUCLEOTIDE SEQUENCE</scope>
    <source>
        <strain evidence="1">SH1</strain>
    </source>
</reference>
<dbReference type="EMBL" id="CAJFDH010000004">
    <property type="protein sequence ID" value="CAD5219402.1"/>
    <property type="molecule type" value="Genomic_DNA"/>
</dbReference>
<name>A0A811KVC8_9BILA</name>
<evidence type="ECO:0000313" key="2">
    <source>
        <dbReference type="Proteomes" id="UP000614601"/>
    </source>
</evidence>